<evidence type="ECO:0000256" key="1">
    <source>
        <dbReference type="SAM" id="MobiDB-lite"/>
    </source>
</evidence>
<name>H2XYU2_CIOIN</name>
<feature type="region of interest" description="Disordered" evidence="1">
    <location>
        <begin position="1"/>
        <end position="30"/>
    </location>
</feature>
<organism evidence="2 3">
    <name type="scientific">Ciona intestinalis</name>
    <name type="common">Transparent sea squirt</name>
    <name type="synonym">Ascidia intestinalis</name>
    <dbReference type="NCBI Taxonomy" id="7719"/>
    <lineage>
        <taxon>Eukaryota</taxon>
        <taxon>Metazoa</taxon>
        <taxon>Chordata</taxon>
        <taxon>Tunicata</taxon>
        <taxon>Ascidiacea</taxon>
        <taxon>Phlebobranchia</taxon>
        <taxon>Cionidae</taxon>
        <taxon>Ciona</taxon>
    </lineage>
</organism>
<reference evidence="2" key="4">
    <citation type="submission" date="2025-09" db="UniProtKB">
        <authorList>
            <consortium name="Ensembl"/>
        </authorList>
    </citation>
    <scope>IDENTIFICATION</scope>
</reference>
<evidence type="ECO:0000313" key="3">
    <source>
        <dbReference type="Proteomes" id="UP000008144"/>
    </source>
</evidence>
<sequence>MRNKKRQYQKYRLVRSHPRLQPNKTPCKGG</sequence>
<dbReference type="Ensembl" id="ENSCINT00000031151.1">
    <property type="protein sequence ID" value="ENSCINP00000034826.1"/>
    <property type="gene ID" value="ENSCING00000022418.1"/>
</dbReference>
<reference evidence="2" key="3">
    <citation type="submission" date="2025-08" db="UniProtKB">
        <authorList>
            <consortium name="Ensembl"/>
        </authorList>
    </citation>
    <scope>IDENTIFICATION</scope>
</reference>
<protein>
    <submittedName>
        <fullName evidence="2">Uncharacterized protein</fullName>
    </submittedName>
</protein>
<accession>H2XYU2</accession>
<proteinExistence type="predicted"/>
<feature type="compositionally biased region" description="Basic residues" evidence="1">
    <location>
        <begin position="1"/>
        <end position="18"/>
    </location>
</feature>
<evidence type="ECO:0000313" key="2">
    <source>
        <dbReference type="Ensembl" id="ENSCINP00000034826.1"/>
    </source>
</evidence>
<dbReference type="HOGENOM" id="CLU_3407971_0_0_1"/>
<dbReference type="EMBL" id="EAAA01000805">
    <property type="status" value="NOT_ANNOTATED_CDS"/>
    <property type="molecule type" value="Genomic_DNA"/>
</dbReference>
<dbReference type="InParanoid" id="H2XYU2"/>
<reference evidence="2" key="2">
    <citation type="journal article" date="2008" name="Genome Biol.">
        <title>Improved genome assembly and evidence-based global gene model set for the chordate Ciona intestinalis: new insight into intron and operon populations.</title>
        <authorList>
            <person name="Satou Y."/>
            <person name="Mineta K."/>
            <person name="Ogasawara M."/>
            <person name="Sasakura Y."/>
            <person name="Shoguchi E."/>
            <person name="Ueno K."/>
            <person name="Yamada L."/>
            <person name="Matsumoto J."/>
            <person name="Wasserscheid J."/>
            <person name="Dewar K."/>
            <person name="Wiley G.B."/>
            <person name="Macmil S.L."/>
            <person name="Roe B.A."/>
            <person name="Zeller R.W."/>
            <person name="Hastings K.E."/>
            <person name="Lemaire P."/>
            <person name="Lindquist E."/>
            <person name="Endo T."/>
            <person name="Hotta K."/>
            <person name="Inaba K."/>
        </authorList>
    </citation>
    <scope>NUCLEOTIDE SEQUENCE [LARGE SCALE GENOMIC DNA]</scope>
    <source>
        <strain evidence="2">wild type</strain>
    </source>
</reference>
<dbReference type="AlphaFoldDB" id="H2XYU2"/>
<keyword evidence="3" id="KW-1185">Reference proteome</keyword>
<dbReference type="Proteomes" id="UP000008144">
    <property type="component" value="Chromosome 11"/>
</dbReference>
<reference evidence="3" key="1">
    <citation type="journal article" date="2002" name="Science">
        <title>The draft genome of Ciona intestinalis: insights into chordate and vertebrate origins.</title>
        <authorList>
            <person name="Dehal P."/>
            <person name="Satou Y."/>
            <person name="Campbell R.K."/>
            <person name="Chapman J."/>
            <person name="Degnan B."/>
            <person name="De Tomaso A."/>
            <person name="Davidson B."/>
            <person name="Di Gregorio A."/>
            <person name="Gelpke M."/>
            <person name="Goodstein D.M."/>
            <person name="Harafuji N."/>
            <person name="Hastings K.E."/>
            <person name="Ho I."/>
            <person name="Hotta K."/>
            <person name="Huang W."/>
            <person name="Kawashima T."/>
            <person name="Lemaire P."/>
            <person name="Martinez D."/>
            <person name="Meinertzhagen I.A."/>
            <person name="Necula S."/>
            <person name="Nonaka M."/>
            <person name="Putnam N."/>
            <person name="Rash S."/>
            <person name="Saiga H."/>
            <person name="Satake M."/>
            <person name="Terry A."/>
            <person name="Yamada L."/>
            <person name="Wang H.G."/>
            <person name="Awazu S."/>
            <person name="Azumi K."/>
            <person name="Boore J."/>
            <person name="Branno M."/>
            <person name="Chin-Bow S."/>
            <person name="DeSantis R."/>
            <person name="Doyle S."/>
            <person name="Francino P."/>
            <person name="Keys D.N."/>
            <person name="Haga S."/>
            <person name="Hayashi H."/>
            <person name="Hino K."/>
            <person name="Imai K.S."/>
            <person name="Inaba K."/>
            <person name="Kano S."/>
            <person name="Kobayashi K."/>
            <person name="Kobayashi M."/>
            <person name="Lee B.I."/>
            <person name="Makabe K.W."/>
            <person name="Manohar C."/>
            <person name="Matassi G."/>
            <person name="Medina M."/>
            <person name="Mochizuki Y."/>
            <person name="Mount S."/>
            <person name="Morishita T."/>
            <person name="Miura S."/>
            <person name="Nakayama A."/>
            <person name="Nishizaka S."/>
            <person name="Nomoto H."/>
            <person name="Ohta F."/>
            <person name="Oishi K."/>
            <person name="Rigoutsos I."/>
            <person name="Sano M."/>
            <person name="Sasaki A."/>
            <person name="Sasakura Y."/>
            <person name="Shoguchi E."/>
            <person name="Shin-i T."/>
            <person name="Spagnuolo A."/>
            <person name="Stainier D."/>
            <person name="Suzuki M.M."/>
            <person name="Tassy O."/>
            <person name="Takatori N."/>
            <person name="Tokuoka M."/>
            <person name="Yagi K."/>
            <person name="Yoshizaki F."/>
            <person name="Wada S."/>
            <person name="Zhang C."/>
            <person name="Hyatt P.D."/>
            <person name="Larimer F."/>
            <person name="Detter C."/>
            <person name="Doggett N."/>
            <person name="Glavina T."/>
            <person name="Hawkins T."/>
            <person name="Richardson P."/>
            <person name="Lucas S."/>
            <person name="Kohara Y."/>
            <person name="Levine M."/>
            <person name="Satoh N."/>
            <person name="Rokhsar D.S."/>
        </authorList>
    </citation>
    <scope>NUCLEOTIDE SEQUENCE [LARGE SCALE GENOMIC DNA]</scope>
</reference>